<feature type="transmembrane region" description="Helical" evidence="1">
    <location>
        <begin position="234"/>
        <end position="256"/>
    </location>
</feature>
<keyword evidence="1" id="KW-0812">Transmembrane</keyword>
<dbReference type="InterPro" id="IPR050834">
    <property type="entry name" value="Glycosyltransf_2"/>
</dbReference>
<dbReference type="STRING" id="145857.GA0070616_4759"/>
<dbReference type="EMBL" id="FMHT01000003">
    <property type="protein sequence ID" value="SCL33627.1"/>
    <property type="molecule type" value="Genomic_DNA"/>
</dbReference>
<reference evidence="3 4" key="1">
    <citation type="submission" date="2016-06" db="EMBL/GenBank/DDBJ databases">
        <authorList>
            <person name="Kjaerup R.B."/>
            <person name="Dalgaard T.S."/>
            <person name="Juul-Madsen H.R."/>
        </authorList>
    </citation>
    <scope>NUCLEOTIDE SEQUENCE [LARGE SCALE GENOMIC DNA]</scope>
    <source>
        <strain evidence="3 4">DSM 43818</strain>
    </source>
</reference>
<gene>
    <name evidence="3" type="ORF">GA0070616_4759</name>
</gene>
<evidence type="ECO:0000313" key="3">
    <source>
        <dbReference type="EMBL" id="SCL33627.1"/>
    </source>
</evidence>
<dbReference type="CDD" id="cd00761">
    <property type="entry name" value="Glyco_tranf_GTA_type"/>
    <property type="match status" value="1"/>
</dbReference>
<dbReference type="InterPro" id="IPR029044">
    <property type="entry name" value="Nucleotide-diphossugar_trans"/>
</dbReference>
<dbReference type="Pfam" id="PF00535">
    <property type="entry name" value="Glycos_transf_2"/>
    <property type="match status" value="1"/>
</dbReference>
<dbReference type="Gene3D" id="3.90.550.10">
    <property type="entry name" value="Spore Coat Polysaccharide Biosynthesis Protein SpsA, Chain A"/>
    <property type="match status" value="1"/>
</dbReference>
<keyword evidence="1" id="KW-0472">Membrane</keyword>
<sequence>MSAAPTVAVVIPVYNAAKTLRQCLASVYAQTHPPVEVVVVDDGSTDGSPAVAAEFGCRLVVQPVNAGVSAARNAGVAASTSEVVFFVDSDVALAPDAVAAALAELAAHPDCGCVYGVYAPQPLIDDGPVERYRVLHLHHALSRAAGPVDSAIFALAAVPRRVLDTLGGFDEKLRSAEDDEYSERLLTRHDIRISTAVRGWHDEADRLLPLLDEQFRRAQLMPFSLRNRYRSRGLVFNPTLGVLAAGLTPLTVPAVLLHPVLALLPLLCLVGFVAADRPLFRLLRRTGGWRFLGLATGVHLLVNLAMIAGALVGAVRVVLDPSFGPSGRSARPAARPVDSKGW</sequence>
<name>A0A1C6SVW0_9ACTN</name>
<organism evidence="3 4">
    <name type="scientific">Micromonospora nigra</name>
    <dbReference type="NCBI Taxonomy" id="145857"/>
    <lineage>
        <taxon>Bacteria</taxon>
        <taxon>Bacillati</taxon>
        <taxon>Actinomycetota</taxon>
        <taxon>Actinomycetes</taxon>
        <taxon>Micromonosporales</taxon>
        <taxon>Micromonosporaceae</taxon>
        <taxon>Micromonospora</taxon>
    </lineage>
</organism>
<dbReference type="GO" id="GO:0016740">
    <property type="term" value="F:transferase activity"/>
    <property type="evidence" value="ECO:0007669"/>
    <property type="project" value="UniProtKB-KW"/>
</dbReference>
<dbReference type="PANTHER" id="PTHR43685">
    <property type="entry name" value="GLYCOSYLTRANSFERASE"/>
    <property type="match status" value="1"/>
</dbReference>
<keyword evidence="3" id="KW-0808">Transferase</keyword>
<keyword evidence="1" id="KW-1133">Transmembrane helix</keyword>
<dbReference type="InterPro" id="IPR001173">
    <property type="entry name" value="Glyco_trans_2-like"/>
</dbReference>
<evidence type="ECO:0000256" key="1">
    <source>
        <dbReference type="SAM" id="Phobius"/>
    </source>
</evidence>
<protein>
    <submittedName>
        <fullName evidence="3">Glycosyltransferase involved in cell wall bisynthesis</fullName>
    </submittedName>
</protein>
<feature type="transmembrane region" description="Helical" evidence="1">
    <location>
        <begin position="292"/>
        <end position="319"/>
    </location>
</feature>
<accession>A0A1C6SVW0</accession>
<dbReference type="Proteomes" id="UP000199699">
    <property type="component" value="Unassembled WGS sequence"/>
</dbReference>
<dbReference type="PANTHER" id="PTHR43685:SF2">
    <property type="entry name" value="GLYCOSYLTRANSFERASE 2-LIKE DOMAIN-CONTAINING PROTEIN"/>
    <property type="match status" value="1"/>
</dbReference>
<feature type="transmembrane region" description="Helical" evidence="1">
    <location>
        <begin position="262"/>
        <end position="280"/>
    </location>
</feature>
<evidence type="ECO:0000259" key="2">
    <source>
        <dbReference type="Pfam" id="PF00535"/>
    </source>
</evidence>
<dbReference type="SUPFAM" id="SSF53448">
    <property type="entry name" value="Nucleotide-diphospho-sugar transferases"/>
    <property type="match status" value="1"/>
</dbReference>
<proteinExistence type="predicted"/>
<keyword evidence="4" id="KW-1185">Reference proteome</keyword>
<evidence type="ECO:0000313" key="4">
    <source>
        <dbReference type="Proteomes" id="UP000199699"/>
    </source>
</evidence>
<dbReference type="AlphaFoldDB" id="A0A1C6SVW0"/>
<feature type="domain" description="Glycosyltransferase 2-like" evidence="2">
    <location>
        <begin position="9"/>
        <end position="119"/>
    </location>
</feature>
<dbReference type="RefSeq" id="WP_217628227.1">
    <property type="nucleotide sequence ID" value="NZ_FMHT01000003.1"/>
</dbReference>